<dbReference type="Pfam" id="PF10791">
    <property type="entry name" value="F1F0-ATPsyn_F"/>
    <property type="match status" value="1"/>
</dbReference>
<dbReference type="OrthoDB" id="5561579at2759"/>
<proteinExistence type="predicted"/>
<keyword evidence="2" id="KW-1185">Reference proteome</keyword>
<organism evidence="1 2">
    <name type="scientific">Dispira parvispora</name>
    <dbReference type="NCBI Taxonomy" id="1520584"/>
    <lineage>
        <taxon>Eukaryota</taxon>
        <taxon>Fungi</taxon>
        <taxon>Fungi incertae sedis</taxon>
        <taxon>Zoopagomycota</taxon>
        <taxon>Kickxellomycotina</taxon>
        <taxon>Dimargaritomycetes</taxon>
        <taxon>Dimargaritales</taxon>
        <taxon>Dimargaritaceae</taxon>
        <taxon>Dispira</taxon>
    </lineage>
</organism>
<dbReference type="AlphaFoldDB" id="A0A9W8AJB5"/>
<accession>A0A9W8AJB5</accession>
<dbReference type="PANTHER" id="PTHR28161:SF1">
    <property type="entry name" value="ATP SYNTHASE SUBUNIT F, MITOCHONDRIAL"/>
    <property type="match status" value="1"/>
</dbReference>
<sequence>MLPVVRSTLQTRGYATARHYIPPSLAGVKPATAAADAAVSDTGRMNRVVDAYKRMPKGTVETQAVAPKGLWGRYRAKYVDGDNASFAPIVHIMLVLGVLGYTNEYVGHLRYHKSHENH</sequence>
<reference evidence="1" key="1">
    <citation type="submission" date="2022-07" db="EMBL/GenBank/DDBJ databases">
        <title>Phylogenomic reconstructions and comparative analyses of Kickxellomycotina fungi.</title>
        <authorList>
            <person name="Reynolds N.K."/>
            <person name="Stajich J.E."/>
            <person name="Barry K."/>
            <person name="Grigoriev I.V."/>
            <person name="Crous P."/>
            <person name="Smith M.E."/>
        </authorList>
    </citation>
    <scope>NUCLEOTIDE SEQUENCE</scope>
    <source>
        <strain evidence="1">RSA 1196</strain>
    </source>
</reference>
<evidence type="ECO:0000313" key="1">
    <source>
        <dbReference type="EMBL" id="KAJ1954326.1"/>
    </source>
</evidence>
<dbReference type="Proteomes" id="UP001150925">
    <property type="component" value="Unassembled WGS sequence"/>
</dbReference>
<dbReference type="GO" id="GO:0046933">
    <property type="term" value="F:proton-transporting ATP synthase activity, rotational mechanism"/>
    <property type="evidence" value="ECO:0007669"/>
    <property type="project" value="TreeGrafter"/>
</dbReference>
<dbReference type="InterPro" id="IPR019727">
    <property type="entry name" value="ATP_synth_F0_fsu_mt_fun"/>
</dbReference>
<protein>
    <submittedName>
        <fullName evidence="1">ATP synthase f chain, mitochondrial</fullName>
    </submittedName>
</protein>
<comment type="caution">
    <text evidence="1">The sequence shown here is derived from an EMBL/GenBank/DDBJ whole genome shotgun (WGS) entry which is preliminary data.</text>
</comment>
<evidence type="ECO:0000313" key="2">
    <source>
        <dbReference type="Proteomes" id="UP001150925"/>
    </source>
</evidence>
<dbReference type="PANTHER" id="PTHR28161">
    <property type="entry name" value="ATP SYNTHASE SUBUNIT F, MITOCHONDRIAL"/>
    <property type="match status" value="1"/>
</dbReference>
<name>A0A9W8AJB5_9FUNG</name>
<dbReference type="EMBL" id="JANBPY010002605">
    <property type="protein sequence ID" value="KAJ1954326.1"/>
    <property type="molecule type" value="Genomic_DNA"/>
</dbReference>
<gene>
    <name evidence="1" type="primary">ATP17</name>
    <name evidence="1" type="ORF">IWQ62_005783</name>
</gene>